<dbReference type="EMBL" id="FBWC01000014">
    <property type="protein sequence ID" value="CUX30398.1"/>
    <property type="molecule type" value="Genomic_DNA"/>
</dbReference>
<protein>
    <submittedName>
        <fullName evidence="2">Putative toll-Interleukin receptor (Modular protein)</fullName>
    </submittedName>
</protein>
<keyword evidence="2" id="KW-0675">Receptor</keyword>
<dbReference type="RefSeq" id="WP_080865948.1">
    <property type="nucleotide sequence ID" value="NZ_LT009730.1"/>
</dbReference>
<dbReference type="Pfam" id="PF13676">
    <property type="entry name" value="TIR_2"/>
    <property type="match status" value="1"/>
</dbReference>
<evidence type="ECO:0000313" key="3">
    <source>
        <dbReference type="Proteomes" id="UP000191897"/>
    </source>
</evidence>
<organism evidence="2 3">
    <name type="scientific">Agrobacterium tumefaciens str. Kerr 14</name>
    <dbReference type="NCBI Taxonomy" id="1183424"/>
    <lineage>
        <taxon>Bacteria</taxon>
        <taxon>Pseudomonadati</taxon>
        <taxon>Pseudomonadota</taxon>
        <taxon>Alphaproteobacteria</taxon>
        <taxon>Hyphomicrobiales</taxon>
        <taxon>Rhizobiaceae</taxon>
        <taxon>Rhizobium/Agrobacterium group</taxon>
        <taxon>Agrobacterium</taxon>
        <taxon>Agrobacterium tumefaciens complex</taxon>
    </lineage>
</organism>
<proteinExistence type="predicted"/>
<evidence type="ECO:0000313" key="2">
    <source>
        <dbReference type="EMBL" id="CUX30398.1"/>
    </source>
</evidence>
<dbReference type="AlphaFoldDB" id="A0A1S7Q2K9"/>
<dbReference type="Gene3D" id="3.40.50.10140">
    <property type="entry name" value="Toll/interleukin-1 receptor homology (TIR) domain"/>
    <property type="match status" value="1"/>
</dbReference>
<dbReference type="Proteomes" id="UP000191897">
    <property type="component" value="Unassembled WGS sequence"/>
</dbReference>
<reference evidence="2 3" key="1">
    <citation type="submission" date="2016-01" db="EMBL/GenBank/DDBJ databases">
        <authorList>
            <person name="Oliw E.H."/>
        </authorList>
    </citation>
    <scope>NUCLEOTIDE SEQUENCE [LARGE SCALE GENOMIC DNA]</scope>
    <source>
        <strain evidence="2 3">Kerr 14</strain>
    </source>
</reference>
<dbReference type="SUPFAM" id="SSF52200">
    <property type="entry name" value="Toll/Interleukin receptor TIR domain"/>
    <property type="match status" value="1"/>
</dbReference>
<sequence>MAYLTESQVRDKVKNIPPEHYNLHFAIHSAISALKDSFDIFLSHAMRDAEIILGIKQILEMSGKTVYIDWLDDSDLNRESVSGETAEKLRGRMRQCGSLFYVYSQSSQRSRWMPWELGYFDGANGNVAILPILPDGGTLDFENEEYLQIYPKVDFTCVSDKPSVFVNRSKSAGYGDFKTFDDWRAGSDKLRPI</sequence>
<accession>A0A1S7Q2K9</accession>
<feature type="domain" description="TIR" evidence="1">
    <location>
        <begin position="40"/>
        <end position="156"/>
    </location>
</feature>
<name>A0A1S7Q2K9_AGRTU</name>
<dbReference type="GO" id="GO:0007165">
    <property type="term" value="P:signal transduction"/>
    <property type="evidence" value="ECO:0007669"/>
    <property type="project" value="InterPro"/>
</dbReference>
<evidence type="ECO:0000259" key="1">
    <source>
        <dbReference type="Pfam" id="PF13676"/>
    </source>
</evidence>
<dbReference type="InterPro" id="IPR000157">
    <property type="entry name" value="TIR_dom"/>
</dbReference>
<dbReference type="InterPro" id="IPR035897">
    <property type="entry name" value="Toll_tir_struct_dom_sf"/>
</dbReference>
<gene>
    <name evidence="2" type="ORF">AGR4C_Cc50370</name>
</gene>